<dbReference type="Gene3D" id="3.40.630.30">
    <property type="match status" value="1"/>
</dbReference>
<dbReference type="RefSeq" id="WP_125173145.1">
    <property type="nucleotide sequence ID" value="NZ_JAPJOD010000034.1"/>
</dbReference>
<reference evidence="2 3" key="1">
    <citation type="submission" date="2018-01" db="EMBL/GenBank/DDBJ databases">
        <title>Twenty Corynebacterium bovis Genomes.</title>
        <authorList>
            <person name="Gulvik C.A."/>
        </authorList>
    </citation>
    <scope>NUCLEOTIDE SEQUENCE [LARGE SCALE GENOMIC DNA]</scope>
    <source>
        <strain evidence="2 3">F6900</strain>
    </source>
</reference>
<dbReference type="Pfam" id="PF13673">
    <property type="entry name" value="Acetyltransf_10"/>
    <property type="match status" value="1"/>
</dbReference>
<comment type="caution">
    <text evidence="2">The sequence shown here is derived from an EMBL/GenBank/DDBJ whole genome shotgun (WGS) entry which is preliminary data.</text>
</comment>
<dbReference type="Proteomes" id="UP000276526">
    <property type="component" value="Unassembled WGS sequence"/>
</dbReference>
<evidence type="ECO:0000313" key="3">
    <source>
        <dbReference type="Proteomes" id="UP000276526"/>
    </source>
</evidence>
<accession>A0A426Q0Y4</accession>
<protein>
    <submittedName>
        <fullName evidence="2">GNAT family N-acetyltransferase</fullName>
    </submittedName>
</protein>
<name>A0A426Q0Y4_9CORY</name>
<gene>
    <name evidence="2" type="ORF">CXF48_02880</name>
</gene>
<feature type="domain" description="N-acetyltransferase" evidence="1">
    <location>
        <begin position="14"/>
        <end position="178"/>
    </location>
</feature>
<dbReference type="CDD" id="cd04301">
    <property type="entry name" value="NAT_SF"/>
    <property type="match status" value="1"/>
</dbReference>
<dbReference type="InterPro" id="IPR000182">
    <property type="entry name" value="GNAT_dom"/>
</dbReference>
<keyword evidence="2" id="KW-0808">Transferase</keyword>
<evidence type="ECO:0000259" key="1">
    <source>
        <dbReference type="PROSITE" id="PS51186"/>
    </source>
</evidence>
<organism evidence="2 3">
    <name type="scientific">Corynebacterium bovis</name>
    <dbReference type="NCBI Taxonomy" id="36808"/>
    <lineage>
        <taxon>Bacteria</taxon>
        <taxon>Bacillati</taxon>
        <taxon>Actinomycetota</taxon>
        <taxon>Actinomycetes</taxon>
        <taxon>Mycobacteriales</taxon>
        <taxon>Corynebacteriaceae</taxon>
        <taxon>Corynebacterium</taxon>
    </lineage>
</organism>
<dbReference type="PROSITE" id="PS51186">
    <property type="entry name" value="GNAT"/>
    <property type="match status" value="1"/>
</dbReference>
<proteinExistence type="predicted"/>
<sequence>MATTAGPDVHYTGRALLSMQPQQVHALYRLRVDVFVHEQRAPHAEIDDTDAHPGTHHILAYVHPGAGPDHPWGEADPGSPLRLVGTARVYGPPEEQHIGRVCVAADLRGHGIARQLVTEALEVCRGRAAALDPVTQRAAVVLDAQAHLVDLYAGFGFEPVGDPFAVEGIPHRTMRLTL</sequence>
<dbReference type="GO" id="GO:0016747">
    <property type="term" value="F:acyltransferase activity, transferring groups other than amino-acyl groups"/>
    <property type="evidence" value="ECO:0007669"/>
    <property type="project" value="InterPro"/>
</dbReference>
<dbReference type="AlphaFoldDB" id="A0A426Q0Y4"/>
<dbReference type="EMBL" id="PQNK01000003">
    <property type="protein sequence ID" value="RRO87490.1"/>
    <property type="molecule type" value="Genomic_DNA"/>
</dbReference>
<dbReference type="SUPFAM" id="SSF55729">
    <property type="entry name" value="Acyl-CoA N-acyltransferases (Nat)"/>
    <property type="match status" value="1"/>
</dbReference>
<evidence type="ECO:0000313" key="2">
    <source>
        <dbReference type="EMBL" id="RRO87490.1"/>
    </source>
</evidence>
<dbReference type="InterPro" id="IPR016181">
    <property type="entry name" value="Acyl_CoA_acyltransferase"/>
</dbReference>